<keyword evidence="4 9" id="KW-0812">Transmembrane</keyword>
<reference evidence="10 11" key="1">
    <citation type="submission" date="2018-10" db="EMBL/GenBank/DDBJ databases">
        <title>Isolation of pseudouridimycin from Streptomyces albus DSM 40763.</title>
        <authorList>
            <person name="Rosenqvist P."/>
            <person name="Metsae-Ketelae M."/>
            <person name="Virta P."/>
        </authorList>
    </citation>
    <scope>NUCLEOTIDE SEQUENCE [LARGE SCALE GENOMIC DNA]</scope>
    <source>
        <strain evidence="10 11">DSM 40763</strain>
    </source>
</reference>
<dbReference type="Pfam" id="PF02133">
    <property type="entry name" value="Transp_cyt_pur"/>
    <property type="match status" value="1"/>
</dbReference>
<feature type="transmembrane region" description="Helical" evidence="9">
    <location>
        <begin position="205"/>
        <end position="223"/>
    </location>
</feature>
<feature type="transmembrane region" description="Helical" evidence="9">
    <location>
        <begin position="146"/>
        <end position="168"/>
    </location>
</feature>
<feature type="transmembrane region" description="Helical" evidence="9">
    <location>
        <begin position="318"/>
        <end position="338"/>
    </location>
</feature>
<gene>
    <name evidence="10" type="ORF">D8771_10825</name>
</gene>
<feature type="region of interest" description="Disordered" evidence="8">
    <location>
        <begin position="500"/>
        <end position="523"/>
    </location>
</feature>
<feature type="compositionally biased region" description="Basic and acidic residues" evidence="8">
    <location>
        <begin position="500"/>
        <end position="510"/>
    </location>
</feature>
<evidence type="ECO:0000256" key="3">
    <source>
        <dbReference type="ARBA" id="ARBA00022448"/>
    </source>
</evidence>
<evidence type="ECO:0000256" key="6">
    <source>
        <dbReference type="ARBA" id="ARBA00023136"/>
    </source>
</evidence>
<keyword evidence="3 7" id="KW-0813">Transport</keyword>
<dbReference type="Gene3D" id="1.10.4160.10">
    <property type="entry name" value="Hydantoin permease"/>
    <property type="match status" value="1"/>
</dbReference>
<proteinExistence type="inferred from homology"/>
<dbReference type="Proteomes" id="UP000298111">
    <property type="component" value="Unassembled WGS sequence"/>
</dbReference>
<feature type="compositionally biased region" description="Basic and acidic residues" evidence="8">
    <location>
        <begin position="41"/>
        <end position="53"/>
    </location>
</feature>
<feature type="transmembrane region" description="Helical" evidence="9">
    <location>
        <begin position="235"/>
        <end position="256"/>
    </location>
</feature>
<dbReference type="PANTHER" id="PTHR31806">
    <property type="entry name" value="PURINE-CYTOSINE PERMEASE FCY2-RELATED"/>
    <property type="match status" value="1"/>
</dbReference>
<dbReference type="RefSeq" id="WP_016470948.1">
    <property type="nucleotide sequence ID" value="NZ_BNEJ01000009.1"/>
</dbReference>
<feature type="transmembrane region" description="Helical" evidence="9">
    <location>
        <begin position="477"/>
        <end position="496"/>
    </location>
</feature>
<evidence type="ECO:0000256" key="7">
    <source>
        <dbReference type="PIRNR" id="PIRNR002744"/>
    </source>
</evidence>
<dbReference type="PANTHER" id="PTHR31806:SF1">
    <property type="entry name" value="PURINE-CYTOSINE PERMEASE FCY2-RELATED"/>
    <property type="match status" value="1"/>
</dbReference>
<feature type="transmembrane region" description="Helical" evidence="9">
    <location>
        <begin position="62"/>
        <end position="83"/>
    </location>
</feature>
<comment type="similarity">
    <text evidence="2 7">Belongs to the purine-cytosine permease (2.A.39) family.</text>
</comment>
<organism evidence="10 11">
    <name type="scientific">Streptomyces albus</name>
    <dbReference type="NCBI Taxonomy" id="1888"/>
    <lineage>
        <taxon>Bacteria</taxon>
        <taxon>Bacillati</taxon>
        <taxon>Actinomycetota</taxon>
        <taxon>Actinomycetes</taxon>
        <taxon>Kitasatosporales</taxon>
        <taxon>Streptomycetaceae</taxon>
        <taxon>Streptomyces</taxon>
    </lineage>
</organism>
<dbReference type="InterPro" id="IPR026030">
    <property type="entry name" value="Pur-cyt_permease_Fcy2/21/22"/>
</dbReference>
<keyword evidence="5 9" id="KW-1133">Transmembrane helix</keyword>
<feature type="transmembrane region" description="Helical" evidence="9">
    <location>
        <begin position="359"/>
        <end position="380"/>
    </location>
</feature>
<dbReference type="AlphaFoldDB" id="A0A6C1C9P7"/>
<evidence type="ECO:0000256" key="9">
    <source>
        <dbReference type="SAM" id="Phobius"/>
    </source>
</evidence>
<feature type="transmembrane region" description="Helical" evidence="9">
    <location>
        <begin position="89"/>
        <end position="110"/>
    </location>
</feature>
<dbReference type="GeneID" id="75180229"/>
<name>A0A6C1C9P7_9ACTN</name>
<keyword evidence="6 7" id="KW-0472">Membrane</keyword>
<dbReference type="EMBL" id="RCIY01000044">
    <property type="protein sequence ID" value="TGG85632.1"/>
    <property type="molecule type" value="Genomic_DNA"/>
</dbReference>
<feature type="transmembrane region" description="Helical" evidence="9">
    <location>
        <begin position="276"/>
        <end position="298"/>
    </location>
</feature>
<evidence type="ECO:0000256" key="4">
    <source>
        <dbReference type="ARBA" id="ARBA00022692"/>
    </source>
</evidence>
<protein>
    <submittedName>
        <fullName evidence="10">Cytosine permease</fullName>
    </submittedName>
</protein>
<dbReference type="PIRSF" id="PIRSF002744">
    <property type="entry name" value="Pur-cyt_permease"/>
    <property type="match status" value="1"/>
</dbReference>
<feature type="region of interest" description="Disordered" evidence="8">
    <location>
        <begin position="1"/>
        <end position="53"/>
    </location>
</feature>
<dbReference type="GO" id="GO:0022857">
    <property type="term" value="F:transmembrane transporter activity"/>
    <property type="evidence" value="ECO:0007669"/>
    <property type="project" value="InterPro"/>
</dbReference>
<evidence type="ECO:0000256" key="2">
    <source>
        <dbReference type="ARBA" id="ARBA00008974"/>
    </source>
</evidence>
<evidence type="ECO:0000256" key="8">
    <source>
        <dbReference type="SAM" id="MobiDB-lite"/>
    </source>
</evidence>
<comment type="subcellular location">
    <subcellularLocation>
        <location evidence="1">Membrane</location>
        <topology evidence="1">Multi-pass membrane protein</topology>
    </subcellularLocation>
</comment>
<evidence type="ECO:0000313" key="10">
    <source>
        <dbReference type="EMBL" id="TGG85632.1"/>
    </source>
</evidence>
<evidence type="ECO:0000256" key="5">
    <source>
        <dbReference type="ARBA" id="ARBA00022989"/>
    </source>
</evidence>
<feature type="transmembrane region" description="Helical" evidence="9">
    <location>
        <begin position="433"/>
        <end position="457"/>
    </location>
</feature>
<dbReference type="InterPro" id="IPR001248">
    <property type="entry name" value="Pur-cyt_permease"/>
</dbReference>
<feature type="transmembrane region" description="Helical" evidence="9">
    <location>
        <begin position="174"/>
        <end position="193"/>
    </location>
</feature>
<feature type="compositionally biased region" description="Low complexity" evidence="8">
    <location>
        <begin position="12"/>
        <end position="36"/>
    </location>
</feature>
<dbReference type="GO" id="GO:0005886">
    <property type="term" value="C:plasma membrane"/>
    <property type="evidence" value="ECO:0007669"/>
    <property type="project" value="TreeGrafter"/>
</dbReference>
<evidence type="ECO:0000313" key="11">
    <source>
        <dbReference type="Proteomes" id="UP000298111"/>
    </source>
</evidence>
<feature type="compositionally biased region" description="Low complexity" evidence="8">
    <location>
        <begin position="511"/>
        <end position="523"/>
    </location>
</feature>
<accession>A0A6C1C9P7</accession>
<evidence type="ECO:0000256" key="1">
    <source>
        <dbReference type="ARBA" id="ARBA00004141"/>
    </source>
</evidence>
<sequence length="523" mass="55165">MAVRPGVAGTDGASPASSFAPPAAGPDASPAPTAGPVDETVESRGIEPVPDHERRGRVRELFPTWVAANISVLLLTMGAGLVVFNGLNFWQVLLAAAIAGTVSFGLVGLLSVSGKWGGAPGAMLSRATFGVRGNYFPGMILWVARFGWETINAVTGAYAVLTVLRLLFGVRSNTPLIVVTLLAFVGVTFLVSGMGRKVLNFCNTWSTYLFGLFTVLVLVYLITTMDWGEVFSRPAGGTAMFIAGIGTIAAGGISWIPTGPDFARYLPHSAQGRKIFGTTVSGALLVLVPMVLMGGVMSVKEPSLAKADDPVSFLGEALPGWLAVPYLIIAVIGMVLINSLSMYSAGFTAQTMGVKLPRAWAVSINAAISLVGGLLLMLVAKSFYGSFISFLSLLAVSFSAWVGVYGVDMLRRRRKTVRYDPDGLLDTTRSSRYWYVGGFCWQAMTAWGIALLVGLGFTKCEWFAGPLVDTWIGRNGLGWAATVLLAAVLYAVLPAAREQEAGDRPVREPAEPAAVAPEGVPGA</sequence>
<comment type="caution">
    <text evidence="10">The sequence shown here is derived from an EMBL/GenBank/DDBJ whole genome shotgun (WGS) entry which is preliminary data.</text>
</comment>
<feature type="transmembrane region" description="Helical" evidence="9">
    <location>
        <begin position="386"/>
        <end position="407"/>
    </location>
</feature>